<feature type="binding site" evidence="8">
    <location>
        <position position="25"/>
    </location>
    <ligand>
        <name>GTP</name>
        <dbReference type="ChEBI" id="CHEBI:37565"/>
    </ligand>
</feature>
<dbReference type="RefSeq" id="WP_083622733.1">
    <property type="nucleotide sequence ID" value="NZ_LR735022.1"/>
</dbReference>
<dbReference type="GO" id="GO:0046872">
    <property type="term" value="F:metal ion binding"/>
    <property type="evidence" value="ECO:0007669"/>
    <property type="project" value="UniProtKB-KW"/>
</dbReference>
<dbReference type="Proteomes" id="UP000182190">
    <property type="component" value="Unassembled WGS sequence"/>
</dbReference>
<comment type="similarity">
    <text evidence="8">Belongs to the MobA family.</text>
</comment>
<evidence type="ECO:0000256" key="7">
    <source>
        <dbReference type="ARBA" id="ARBA00023150"/>
    </source>
</evidence>
<dbReference type="NCBIfam" id="NF002741">
    <property type="entry name" value="PRK02726.1"/>
    <property type="match status" value="1"/>
</dbReference>
<dbReference type="InterPro" id="IPR013482">
    <property type="entry name" value="Molybde_CF_guanTrfase"/>
</dbReference>
<dbReference type="Gene3D" id="3.90.550.10">
    <property type="entry name" value="Spore Coat Polysaccharide Biosynthesis Protein SpsA, Chain A"/>
    <property type="match status" value="1"/>
</dbReference>
<keyword evidence="3 8" id="KW-0479">Metal-binding</keyword>
<keyword evidence="7 8" id="KW-0501">Molybdenum cofactor biosynthesis</keyword>
<sequence length="195" mass="22245">MIDKDLSIAALILVGGQSSRMGEDKAFVLYEGKPLLQRVYEVAAVCSRKVYIATPWPKRYETLLTEDYEVILEREPNQGPLIALSQGLSQIPFDWIWLLACDLPRLEPSIIEHWQTRLTVVPDSILAVIPQSQSRWEPLCGFYRRSAYDHLQGFMAPGGRSFQRWLSLIPVEAIELSEAESEMLLNCNRPDDLKP</sequence>
<dbReference type="EC" id="2.7.7.77" evidence="8"/>
<reference evidence="10" key="1">
    <citation type="submission" date="2019-10" db="EMBL/GenBank/DDBJ databases">
        <authorList>
            <consortium name="Genoscope - CEA"/>
            <person name="William W."/>
        </authorList>
    </citation>
    <scope>NUCLEOTIDE SEQUENCE [LARGE SCALE GENOMIC DNA]</scope>
    <source>
        <strain evidence="10">BBR_PRJEB10994</strain>
    </source>
</reference>
<evidence type="ECO:0000259" key="9">
    <source>
        <dbReference type="Pfam" id="PF12804"/>
    </source>
</evidence>
<evidence type="ECO:0000313" key="11">
    <source>
        <dbReference type="Proteomes" id="UP000182190"/>
    </source>
</evidence>
<proteinExistence type="inferred from homology"/>
<comment type="domain">
    <text evidence="8">The N-terminal domain determines nucleotide recognition and specific binding, while the C-terminal domain determines the specific binding to the target protein.</text>
</comment>
<comment type="subcellular location">
    <subcellularLocation>
        <location evidence="8">Cytoplasm</location>
    </subcellularLocation>
</comment>
<dbReference type="GO" id="GO:0006777">
    <property type="term" value="P:Mo-molybdopterin cofactor biosynthetic process"/>
    <property type="evidence" value="ECO:0007669"/>
    <property type="project" value="UniProtKB-KW"/>
</dbReference>
<comment type="caution">
    <text evidence="8">Lacks conserved residue(s) required for the propagation of feature annotation.</text>
</comment>
<dbReference type="GO" id="GO:0005525">
    <property type="term" value="F:GTP binding"/>
    <property type="evidence" value="ECO:0007669"/>
    <property type="project" value="UniProtKB-UniRule"/>
</dbReference>
<comment type="caution">
    <text evidence="10">The sequence shown here is derived from an EMBL/GenBank/DDBJ whole genome shotgun (WGS) entry which is preliminary data.</text>
</comment>
<comment type="function">
    <text evidence="8">Transfers a GMP moiety from GTP to Mo-molybdopterin (Mo-MPT) cofactor (Moco or molybdenum cofactor) to form Mo-molybdopterin guanine dinucleotide (Mo-MGD) cofactor.</text>
</comment>
<comment type="catalytic activity">
    <reaction evidence="8">
        <text>Mo-molybdopterin + GTP + H(+) = Mo-molybdopterin guanine dinucleotide + diphosphate</text>
        <dbReference type="Rhea" id="RHEA:34243"/>
        <dbReference type="ChEBI" id="CHEBI:15378"/>
        <dbReference type="ChEBI" id="CHEBI:33019"/>
        <dbReference type="ChEBI" id="CHEBI:37565"/>
        <dbReference type="ChEBI" id="CHEBI:71302"/>
        <dbReference type="ChEBI" id="CHEBI:71310"/>
        <dbReference type="EC" id="2.7.7.77"/>
    </reaction>
</comment>
<dbReference type="Pfam" id="PF12804">
    <property type="entry name" value="NTP_transf_3"/>
    <property type="match status" value="1"/>
</dbReference>
<organism evidence="10 11">
    <name type="scientific">Planktothrix paucivesiculata PCC 9631</name>
    <dbReference type="NCBI Taxonomy" id="671071"/>
    <lineage>
        <taxon>Bacteria</taxon>
        <taxon>Bacillati</taxon>
        <taxon>Cyanobacteriota</taxon>
        <taxon>Cyanophyceae</taxon>
        <taxon>Oscillatoriophycideae</taxon>
        <taxon>Oscillatoriales</taxon>
        <taxon>Microcoleaceae</taxon>
        <taxon>Planktothrix</taxon>
    </lineage>
</organism>
<keyword evidence="10" id="KW-0548">Nucleotidyltransferase</keyword>
<name>A0A7Z9C209_9CYAN</name>
<dbReference type="SUPFAM" id="SSF53448">
    <property type="entry name" value="Nucleotide-diphospho-sugar transferases"/>
    <property type="match status" value="1"/>
</dbReference>
<dbReference type="CDD" id="cd02503">
    <property type="entry name" value="MobA"/>
    <property type="match status" value="1"/>
</dbReference>
<keyword evidence="11" id="KW-1185">Reference proteome</keyword>
<feature type="binding site" evidence="8">
    <location>
        <begin position="13"/>
        <end position="15"/>
    </location>
    <ligand>
        <name>GTP</name>
        <dbReference type="ChEBI" id="CHEBI:37565"/>
    </ligand>
</feature>
<keyword evidence="2 8" id="KW-0808">Transferase</keyword>
<protein>
    <recommendedName>
        <fullName evidence="8">Probable molybdenum cofactor guanylyltransferase</fullName>
        <shortName evidence="8">MoCo guanylyltransferase</shortName>
        <ecNumber evidence="8">2.7.7.77</ecNumber>
    </recommendedName>
    <alternativeName>
        <fullName evidence="8">GTP:molybdopterin guanylyltransferase</fullName>
    </alternativeName>
    <alternativeName>
        <fullName evidence="8">Mo-MPT guanylyltransferase</fullName>
    </alternativeName>
    <alternativeName>
        <fullName evidence="8">Molybdopterin guanylyltransferase</fullName>
    </alternativeName>
    <alternativeName>
        <fullName evidence="8">Molybdopterin-guanine dinucleotide synthase</fullName>
        <shortName evidence="8">MGD synthase</shortName>
    </alternativeName>
</protein>
<dbReference type="PANTHER" id="PTHR19136:SF81">
    <property type="entry name" value="MOLYBDENUM COFACTOR GUANYLYLTRANSFERASE"/>
    <property type="match status" value="1"/>
</dbReference>
<comment type="cofactor">
    <cofactor evidence="8">
        <name>Mg(2+)</name>
        <dbReference type="ChEBI" id="CHEBI:18420"/>
    </cofactor>
</comment>
<gene>
    <name evidence="8 10" type="primary">mobA</name>
    <name evidence="10" type="ORF">PL9631_970015</name>
</gene>
<evidence type="ECO:0000256" key="2">
    <source>
        <dbReference type="ARBA" id="ARBA00022679"/>
    </source>
</evidence>
<evidence type="ECO:0000256" key="3">
    <source>
        <dbReference type="ARBA" id="ARBA00022723"/>
    </source>
</evidence>
<keyword evidence="5 8" id="KW-0460">Magnesium</keyword>
<keyword evidence="4 8" id="KW-0547">Nucleotide-binding</keyword>
<dbReference type="InterPro" id="IPR025877">
    <property type="entry name" value="MobA-like_NTP_Trfase"/>
</dbReference>
<dbReference type="GO" id="GO:0005737">
    <property type="term" value="C:cytoplasm"/>
    <property type="evidence" value="ECO:0007669"/>
    <property type="project" value="UniProtKB-SubCell"/>
</dbReference>
<keyword evidence="1 8" id="KW-0963">Cytoplasm</keyword>
<evidence type="ECO:0000256" key="6">
    <source>
        <dbReference type="ARBA" id="ARBA00023134"/>
    </source>
</evidence>
<dbReference type="InterPro" id="IPR029044">
    <property type="entry name" value="Nucleotide-diphossugar_trans"/>
</dbReference>
<evidence type="ECO:0000256" key="1">
    <source>
        <dbReference type="ARBA" id="ARBA00022490"/>
    </source>
</evidence>
<evidence type="ECO:0000313" key="10">
    <source>
        <dbReference type="EMBL" id="VXD25649.1"/>
    </source>
</evidence>
<dbReference type="HAMAP" id="MF_00316">
    <property type="entry name" value="MobA"/>
    <property type="match status" value="1"/>
</dbReference>
<feature type="binding site" evidence="8">
    <location>
        <position position="102"/>
    </location>
    <ligand>
        <name>GTP</name>
        <dbReference type="ChEBI" id="CHEBI:37565"/>
    </ligand>
</feature>
<dbReference type="OrthoDB" id="9788394at2"/>
<accession>A0A7Z9C209</accession>
<keyword evidence="6 8" id="KW-0342">GTP-binding</keyword>
<evidence type="ECO:0000256" key="5">
    <source>
        <dbReference type="ARBA" id="ARBA00022842"/>
    </source>
</evidence>
<evidence type="ECO:0000256" key="8">
    <source>
        <dbReference type="HAMAP-Rule" id="MF_00316"/>
    </source>
</evidence>
<dbReference type="AlphaFoldDB" id="A0A7Z9C209"/>
<evidence type="ECO:0000256" key="4">
    <source>
        <dbReference type="ARBA" id="ARBA00022741"/>
    </source>
</evidence>
<dbReference type="PANTHER" id="PTHR19136">
    <property type="entry name" value="MOLYBDENUM COFACTOR GUANYLYLTRANSFERASE"/>
    <property type="match status" value="1"/>
</dbReference>
<dbReference type="GO" id="GO:0061603">
    <property type="term" value="F:molybdenum cofactor guanylyltransferase activity"/>
    <property type="evidence" value="ECO:0007669"/>
    <property type="project" value="UniProtKB-EC"/>
</dbReference>
<feature type="domain" description="MobA-like NTP transferase" evidence="9">
    <location>
        <begin position="10"/>
        <end position="164"/>
    </location>
</feature>
<feature type="binding site" evidence="8">
    <location>
        <position position="102"/>
    </location>
    <ligand>
        <name>Mg(2+)</name>
        <dbReference type="ChEBI" id="CHEBI:18420"/>
    </ligand>
</feature>
<dbReference type="EMBL" id="CZCS02000242">
    <property type="protein sequence ID" value="VXD25649.1"/>
    <property type="molecule type" value="Genomic_DNA"/>
</dbReference>